<keyword evidence="5 7" id="KW-1133">Transmembrane helix</keyword>
<feature type="transmembrane region" description="Helical" evidence="7">
    <location>
        <begin position="55"/>
        <end position="77"/>
    </location>
</feature>
<dbReference type="PROSITE" id="PS50893">
    <property type="entry name" value="ABC_TRANSPORTER_2"/>
    <property type="match status" value="1"/>
</dbReference>
<evidence type="ECO:0000256" key="2">
    <source>
        <dbReference type="ARBA" id="ARBA00022692"/>
    </source>
</evidence>
<organism evidence="9 10">
    <name type="scientific">Batrachochytrium salamandrivorans</name>
    <dbReference type="NCBI Taxonomy" id="1357716"/>
    <lineage>
        <taxon>Eukaryota</taxon>
        <taxon>Fungi</taxon>
        <taxon>Fungi incertae sedis</taxon>
        <taxon>Chytridiomycota</taxon>
        <taxon>Chytridiomycota incertae sedis</taxon>
        <taxon>Chytridiomycetes</taxon>
        <taxon>Rhizophydiales</taxon>
        <taxon>Rhizophydiales incertae sedis</taxon>
        <taxon>Batrachochytrium</taxon>
    </lineage>
</organism>
<dbReference type="SMART" id="SM00382">
    <property type="entry name" value="AAA"/>
    <property type="match status" value="1"/>
</dbReference>
<dbReference type="CDD" id="cd03263">
    <property type="entry name" value="ABC_subfamily_A"/>
    <property type="match status" value="1"/>
</dbReference>
<proteinExistence type="predicted"/>
<dbReference type="SUPFAM" id="SSF52540">
    <property type="entry name" value="P-loop containing nucleoside triphosphate hydrolases"/>
    <property type="match status" value="1"/>
</dbReference>
<keyword evidence="10" id="KW-1185">Reference proteome</keyword>
<dbReference type="PANTHER" id="PTHR19229">
    <property type="entry name" value="ATP-BINDING CASSETTE TRANSPORTER SUBFAMILY A ABCA"/>
    <property type="match status" value="1"/>
</dbReference>
<evidence type="ECO:0000313" key="10">
    <source>
        <dbReference type="Proteomes" id="UP001648503"/>
    </source>
</evidence>
<keyword evidence="2 7" id="KW-0812">Transmembrane</keyword>
<evidence type="ECO:0000256" key="4">
    <source>
        <dbReference type="ARBA" id="ARBA00022840"/>
    </source>
</evidence>
<feature type="transmembrane region" description="Helical" evidence="7">
    <location>
        <begin position="333"/>
        <end position="358"/>
    </location>
</feature>
<dbReference type="InterPro" id="IPR026082">
    <property type="entry name" value="ABCA"/>
</dbReference>
<accession>A0ABQ8EVT2</accession>
<dbReference type="InterPro" id="IPR017871">
    <property type="entry name" value="ABC_transporter-like_CS"/>
</dbReference>
<dbReference type="PROSITE" id="PS00211">
    <property type="entry name" value="ABC_TRANSPORTER_1"/>
    <property type="match status" value="1"/>
</dbReference>
<keyword evidence="3" id="KW-0547">Nucleotide-binding</keyword>
<evidence type="ECO:0000256" key="6">
    <source>
        <dbReference type="ARBA" id="ARBA00023136"/>
    </source>
</evidence>
<evidence type="ECO:0000256" key="7">
    <source>
        <dbReference type="SAM" id="Phobius"/>
    </source>
</evidence>
<dbReference type="Pfam" id="PF12698">
    <property type="entry name" value="ABC2_membrane_3"/>
    <property type="match status" value="1"/>
</dbReference>
<comment type="subcellular location">
    <subcellularLocation>
        <location evidence="1">Membrane</location>
        <topology evidence="1">Multi-pass membrane protein</topology>
    </subcellularLocation>
</comment>
<name>A0ABQ8EVT2_9FUNG</name>
<evidence type="ECO:0000256" key="1">
    <source>
        <dbReference type="ARBA" id="ARBA00004141"/>
    </source>
</evidence>
<feature type="domain" description="ABC transporter" evidence="8">
    <location>
        <begin position="603"/>
        <end position="842"/>
    </location>
</feature>
<evidence type="ECO:0000256" key="3">
    <source>
        <dbReference type="ARBA" id="ARBA00022741"/>
    </source>
</evidence>
<gene>
    <name evidence="9" type="ORF">BASA50_000665</name>
</gene>
<dbReference type="Proteomes" id="UP001648503">
    <property type="component" value="Unassembled WGS sequence"/>
</dbReference>
<dbReference type="PANTHER" id="PTHR19229:SF205">
    <property type="entry name" value="ABC TRANSPORTER A FAMILY MEMBER 1-RELATED"/>
    <property type="match status" value="1"/>
</dbReference>
<dbReference type="InterPro" id="IPR003593">
    <property type="entry name" value="AAA+_ATPase"/>
</dbReference>
<dbReference type="EMBL" id="JAFCIX010000575">
    <property type="protein sequence ID" value="KAH6586200.1"/>
    <property type="molecule type" value="Genomic_DNA"/>
</dbReference>
<evidence type="ECO:0000313" key="9">
    <source>
        <dbReference type="EMBL" id="KAH6586200.1"/>
    </source>
</evidence>
<sequence length="943" mass="105381">MTFHKQPLEADSNMTESSSIDLLGKSALVEKTVLGTFYDQLAIMLHKNTLLQYRYLGSTIAQALLAPLVFSLIMFLLQQADYASQVMPEASLHMPANQLQGVQRCQGVEPGKPCVTIMYAIEPAPLNDSAPIRPLAEALVPSDVNYTKILETFSILNQKRVGYRLNFEQPFTNYSTPATQIYDIVQVPSSQFIYNHTLQQSNVTAWAITFTQPVAATPINVQYQVWYNDKNVASGSDLYGRDLVSFVRGMDEAIISVLNDPTATITADLDISIQDWAELPSSDIISRVYQKLGPAFFFCSEMIVFINVMSQIVTEKELKLRHGMEVMGLMPGVYWLSHFISTSALVIVNGLSMVAWGFAFGFPTITHTNIAITIITFILFGEAMVLMAFFMTTFLKRTNNAILMAIFIFIIGLLLQAFVFSDPQTSYVLWTHGYLEIGYVYVMYFLPFFNFGHIFVDISTVTFGRVDAQTGTKSQGGSFQWSNMFSPLPQNLVPAYNQAEGVNVPLPIQAWYMLIMNCFFYGLLMWYFDNVLPDEFGAKRPPYFFLTPAYWGLEGAEASDTNLRDWVKRFSTGDQVMEVEDDEDDDVKAARERALDPEQYPAVKIVNLRKVYGKTGLFDTGEKEKVAVRSSCFTVDEGKLFALLGQNGAGKSTTISILAGLTPATSGDALMYNLSVRHQSQRIRRSMGICPQHDILFDDLTAREHIELYAGIKGVARSTIKNLVEERLKVVRLHTVADVRAGTYSGGMKRRLSLVISTIGDPRVIFMDEPTTGMDPVNRRCVWSFIEKFKQGRVIMLTTHSMEEADVLGDEVGIMSNGRIRAVNNAIALKTKFGAGYHVSIVTDVADSEKVEAIVHDIVPDAVLSDKSGGALLYQFPASSKTAVPKLVGWLETNAEGLVKSWGIGQTTLEEVFLKLVRESNTLFSVRDEEEAKMRLKVYKKRK</sequence>
<keyword evidence="4" id="KW-0067">ATP-binding</keyword>
<dbReference type="Gene3D" id="3.40.50.300">
    <property type="entry name" value="P-loop containing nucleotide triphosphate hydrolases"/>
    <property type="match status" value="1"/>
</dbReference>
<evidence type="ECO:0000259" key="8">
    <source>
        <dbReference type="PROSITE" id="PS50893"/>
    </source>
</evidence>
<dbReference type="InterPro" id="IPR027417">
    <property type="entry name" value="P-loop_NTPase"/>
</dbReference>
<comment type="caution">
    <text evidence="9">The sequence shown here is derived from an EMBL/GenBank/DDBJ whole genome shotgun (WGS) entry which is preliminary data.</text>
</comment>
<feature type="transmembrane region" description="Helical" evidence="7">
    <location>
        <begin position="401"/>
        <end position="420"/>
    </location>
</feature>
<dbReference type="InterPro" id="IPR013525">
    <property type="entry name" value="ABC2_TM"/>
</dbReference>
<feature type="transmembrane region" description="Helical" evidence="7">
    <location>
        <begin position="427"/>
        <end position="446"/>
    </location>
</feature>
<keyword evidence="6 7" id="KW-0472">Membrane</keyword>
<reference evidence="9 10" key="1">
    <citation type="submission" date="2021-02" db="EMBL/GenBank/DDBJ databases">
        <title>Variation within the Batrachochytrium salamandrivorans European outbreak.</title>
        <authorList>
            <person name="Kelly M."/>
            <person name="Pasmans F."/>
            <person name="Shea T.P."/>
            <person name="Munoz J.F."/>
            <person name="Carranza S."/>
            <person name="Cuomo C.A."/>
            <person name="Martel A."/>
        </authorList>
    </citation>
    <scope>NUCLEOTIDE SEQUENCE [LARGE SCALE GENOMIC DNA]</scope>
    <source>
        <strain evidence="9 10">AMFP18/2</strain>
    </source>
</reference>
<protein>
    <recommendedName>
        <fullName evidence="8">ABC transporter domain-containing protein</fullName>
    </recommendedName>
</protein>
<evidence type="ECO:0000256" key="5">
    <source>
        <dbReference type="ARBA" id="ARBA00022989"/>
    </source>
</evidence>
<dbReference type="Pfam" id="PF00005">
    <property type="entry name" value="ABC_tran"/>
    <property type="match status" value="1"/>
</dbReference>
<feature type="transmembrane region" description="Helical" evidence="7">
    <location>
        <begin position="295"/>
        <end position="313"/>
    </location>
</feature>
<dbReference type="InterPro" id="IPR003439">
    <property type="entry name" value="ABC_transporter-like_ATP-bd"/>
</dbReference>
<feature type="transmembrane region" description="Helical" evidence="7">
    <location>
        <begin position="370"/>
        <end position="395"/>
    </location>
</feature>